<dbReference type="InterPro" id="IPR036900">
    <property type="entry name" value="A-D-PHexomutase_C_sf"/>
</dbReference>
<dbReference type="GO" id="GO:0006048">
    <property type="term" value="P:UDP-N-acetylglucosamine biosynthetic process"/>
    <property type="evidence" value="ECO:0007669"/>
    <property type="project" value="UniProtKB-UniRule"/>
</dbReference>
<dbReference type="FunFam" id="3.40.120.10:FF:000013">
    <property type="entry name" value="Phosphoacetylglucosamine mutase"/>
    <property type="match status" value="1"/>
</dbReference>
<dbReference type="FunCoup" id="A0A1E5RG33">
    <property type="interactions" value="632"/>
</dbReference>
<comment type="function">
    <text evidence="11">Catalyzes the conversion of GlcNAc-6-P into GlcNAc-1-P during the synthesis of uridine diphosphate/UDP-GlcNAc, which is a biosynthetic precursor of chitin and also supplies the amino sugars for N-linked oligosaccharides of glycoproteins.</text>
</comment>
<keyword evidence="20" id="KW-1185">Reference proteome</keyword>
<dbReference type="InterPro" id="IPR049022">
    <property type="entry name" value="AMG1_III"/>
</dbReference>
<comment type="catalytic activity">
    <reaction evidence="1 11">
        <text>N-acetyl-alpha-D-glucosamine 1-phosphate = N-acetyl-D-glucosamine 6-phosphate</text>
        <dbReference type="Rhea" id="RHEA:23804"/>
        <dbReference type="ChEBI" id="CHEBI:57513"/>
        <dbReference type="ChEBI" id="CHEBI:57776"/>
        <dbReference type="EC" id="5.4.2.3"/>
    </reaction>
</comment>
<proteinExistence type="inferred from homology"/>
<sequence>MLYNKEKLKELYSKFLKNKNANFEYQYGTAGFRYNHTLLDPVMFTTSIIAGLRSLTLGGKAIGIMITASHNPPQDNGVKIVEPMGEMLVESWEFYSTQLANSLQTFEFFEKKLCDIINVTVQKTIIENSLTKNDLKLNIVLGKDSRESSDRLAEIVSTTITSVFSNLKVKVKDLGLVTTPQLHYLTRYANKEEIDITTLKLQSTYFPHFKQAFIELLKLHYKEIDPAQVRDYLSYFPFGKLVIDCANGVGSYQFDQMIKNDPWFQSFVEIINDKYLVPSSLNVNCGADYVKTNQRLPENVNGLLTQKQGASLSNLYCSFDGDADRVVFYYLNEMEPSQFDDPHQKQQFHLLDGDKISTMLAKFFHDILAQAKISQDELKLGVVQTAYANGSSTLYLKDNLKIPASCTKTGVKHLHHEAVSQYDIGVYFEANGHGTVIFSPKVYKVIEAKLESIHKSSGERVPKEIVALKTLKLFTELINQSVGDAISDMLSVIAVLIISQKNAEDWNKEYKDLPNRLIKVIVDDRTVFKTTNAERQLVSPRGLQEKIDGIVAKYGPLARSFVRASGTEDAVRVYAEAKSTEEVEALVAEVGELVKSSSY</sequence>
<feature type="domain" description="Phosphoacetylglucosamine mutase AMG1" evidence="17">
    <location>
        <begin position="352"/>
        <end position="498"/>
    </location>
</feature>
<feature type="binding site" evidence="14">
    <location>
        <position position="322"/>
    </location>
    <ligand>
        <name>Mg(2+)</name>
        <dbReference type="ChEBI" id="CHEBI:18420"/>
    </ligand>
</feature>
<dbReference type="SUPFAM" id="SSF53738">
    <property type="entry name" value="Phosphoglucomutase, first 3 domains"/>
    <property type="match status" value="3"/>
</dbReference>
<comment type="cofactor">
    <cofactor evidence="11 14">
        <name>Mg(2+)</name>
        <dbReference type="ChEBI" id="CHEBI:18420"/>
    </cofactor>
    <text evidence="11 14">Binds 1 Mg(2+) ion per subunit.</text>
</comment>
<gene>
    <name evidence="19" type="ORF">AWRI3579_g1803</name>
</gene>
<evidence type="ECO:0000256" key="5">
    <source>
        <dbReference type="ARBA" id="ARBA00022553"/>
    </source>
</evidence>
<comment type="caution">
    <text evidence="19">The sequence shown here is derived from an EMBL/GenBank/DDBJ whole genome shotgun (WGS) entry which is preliminary data.</text>
</comment>
<feature type="domain" description="Phosphoacetylglucosamine mutase AMG1" evidence="18">
    <location>
        <begin position="229"/>
        <end position="327"/>
    </location>
</feature>
<dbReference type="AlphaFoldDB" id="A0A1E5RG33"/>
<dbReference type="EC" id="5.4.2.3" evidence="4 11"/>
<dbReference type="InParanoid" id="A0A1E5RG33"/>
<keyword evidence="7 11" id="KW-0460">Magnesium</keyword>
<keyword evidence="6 11" id="KW-0479">Metal-binding</keyword>
<dbReference type="SUPFAM" id="SSF55957">
    <property type="entry name" value="Phosphoglucomutase, C-terminal domain"/>
    <property type="match status" value="1"/>
</dbReference>
<dbReference type="InterPro" id="IPR049023">
    <property type="entry name" value="AMG1_II"/>
</dbReference>
<feature type="binding site" description="via phosphate group" evidence="14">
    <location>
        <position position="69"/>
    </location>
    <ligand>
        <name>Mg(2+)</name>
        <dbReference type="ChEBI" id="CHEBI:18420"/>
    </ligand>
</feature>
<evidence type="ECO:0000256" key="4">
    <source>
        <dbReference type="ARBA" id="ARBA00012731"/>
    </source>
</evidence>
<feature type="binding site" evidence="13">
    <location>
        <position position="572"/>
    </location>
    <ligand>
        <name>substrate</name>
    </ligand>
</feature>
<comment type="pathway">
    <text evidence="2 11">Nucleotide-sugar biosynthesis; UDP-N-acetyl-alpha-D-glucosamine biosynthesis; N-acetyl-alpha-D-glucosamine 1-phosphate from alpha-D-glucosamine 6-phosphate (route I): step 2/2.</text>
</comment>
<evidence type="ECO:0000256" key="13">
    <source>
        <dbReference type="PIRSR" id="PIRSR016408-2"/>
    </source>
</evidence>
<dbReference type="EMBL" id="LPNM01000007">
    <property type="protein sequence ID" value="OEJ85533.1"/>
    <property type="molecule type" value="Genomic_DNA"/>
</dbReference>
<dbReference type="CDD" id="cd03086">
    <property type="entry name" value="PGM3"/>
    <property type="match status" value="1"/>
</dbReference>
<dbReference type="Gene3D" id="3.30.310.50">
    <property type="entry name" value="Alpha-D-phosphohexomutase, C-terminal domain"/>
    <property type="match status" value="1"/>
</dbReference>
<evidence type="ECO:0000256" key="14">
    <source>
        <dbReference type="PIRSR" id="PIRSR016408-3"/>
    </source>
</evidence>
<dbReference type="Pfam" id="PF21404">
    <property type="entry name" value="AMG1_III"/>
    <property type="match status" value="1"/>
</dbReference>
<dbReference type="STRING" id="56408.A0A1E5RG33"/>
<evidence type="ECO:0000256" key="11">
    <source>
        <dbReference type="PIRNR" id="PIRNR016408"/>
    </source>
</evidence>
<dbReference type="InterPro" id="IPR016055">
    <property type="entry name" value="A-D-PHexomutase_a/b/a-I/II/III"/>
</dbReference>
<evidence type="ECO:0000256" key="9">
    <source>
        <dbReference type="ARBA" id="ARBA00031926"/>
    </source>
</evidence>
<feature type="binding site" evidence="14">
    <location>
        <position position="324"/>
    </location>
    <ligand>
        <name>Mg(2+)</name>
        <dbReference type="ChEBI" id="CHEBI:18420"/>
    </ligand>
</feature>
<dbReference type="InterPro" id="IPR005844">
    <property type="entry name" value="A-D-PHexomutase_a/b/a-I"/>
</dbReference>
<evidence type="ECO:0000256" key="1">
    <source>
        <dbReference type="ARBA" id="ARBA00000558"/>
    </source>
</evidence>
<evidence type="ECO:0000256" key="7">
    <source>
        <dbReference type="ARBA" id="ARBA00022842"/>
    </source>
</evidence>
<evidence type="ECO:0000256" key="8">
    <source>
        <dbReference type="ARBA" id="ARBA00023235"/>
    </source>
</evidence>
<dbReference type="Proteomes" id="UP000095728">
    <property type="component" value="Unassembled WGS sequence"/>
</dbReference>
<keyword evidence="5" id="KW-0597">Phosphoprotein</keyword>
<dbReference type="Gene3D" id="3.40.120.10">
    <property type="entry name" value="Alpha-D-Glucose-1,6-Bisphosphate, subunit A, domain 3"/>
    <property type="match status" value="2"/>
</dbReference>
<dbReference type="PIRSF" id="PIRSF016408">
    <property type="entry name" value="PAGM"/>
    <property type="match status" value="1"/>
</dbReference>
<dbReference type="PROSITE" id="PS00710">
    <property type="entry name" value="PGM_PMM"/>
    <property type="match status" value="1"/>
</dbReference>
<dbReference type="UniPathway" id="UPA00113">
    <property type="reaction ID" value="UER00530"/>
</dbReference>
<name>A0A1E5RG33_9ASCO</name>
<dbReference type="GO" id="GO:0005975">
    <property type="term" value="P:carbohydrate metabolic process"/>
    <property type="evidence" value="ECO:0007669"/>
    <property type="project" value="InterPro"/>
</dbReference>
<dbReference type="InterPro" id="IPR005843">
    <property type="entry name" value="A-D-PHexomutase_C"/>
</dbReference>
<feature type="domain" description="Alpha-D-phosphohexomutase alpha/beta/alpha" evidence="16">
    <location>
        <begin position="60"/>
        <end position="88"/>
    </location>
</feature>
<dbReference type="Pfam" id="PF00408">
    <property type="entry name" value="PGM_PMM_IV"/>
    <property type="match status" value="1"/>
</dbReference>
<dbReference type="InterPro" id="IPR016066">
    <property type="entry name" value="A-D-PHexomutase_CS"/>
</dbReference>
<evidence type="ECO:0000259" key="16">
    <source>
        <dbReference type="Pfam" id="PF02878"/>
    </source>
</evidence>
<dbReference type="PANTHER" id="PTHR45955">
    <property type="entry name" value="PHOSPHOACETYLGLUCOSAMINE MUTASE"/>
    <property type="match status" value="1"/>
</dbReference>
<accession>A0A1E5RG33</accession>
<feature type="binding site" evidence="13">
    <location>
        <begin position="563"/>
        <end position="567"/>
    </location>
    <ligand>
        <name>substrate</name>
    </ligand>
</feature>
<dbReference type="OrthoDB" id="1928at2759"/>
<dbReference type="FunFam" id="3.30.310.50:FF:000003">
    <property type="entry name" value="Phosphoacetylglucosamine mutase"/>
    <property type="match status" value="1"/>
</dbReference>
<evidence type="ECO:0000256" key="10">
    <source>
        <dbReference type="ARBA" id="ARBA00032065"/>
    </source>
</evidence>
<evidence type="ECO:0000259" key="17">
    <source>
        <dbReference type="Pfam" id="PF21404"/>
    </source>
</evidence>
<dbReference type="Pfam" id="PF02878">
    <property type="entry name" value="PGM_PMM_I"/>
    <property type="match status" value="2"/>
</dbReference>
<dbReference type="InterPro" id="IPR016657">
    <property type="entry name" value="PAGM"/>
</dbReference>
<feature type="domain" description="Alpha-D-phosphohexomutase C-terminal" evidence="15">
    <location>
        <begin position="517"/>
        <end position="590"/>
    </location>
</feature>
<feature type="binding site" evidence="13">
    <location>
        <begin position="429"/>
        <end position="431"/>
    </location>
    <ligand>
        <name>substrate</name>
    </ligand>
</feature>
<dbReference type="Pfam" id="PF21405">
    <property type="entry name" value="AMG1_II"/>
    <property type="match status" value="1"/>
</dbReference>
<evidence type="ECO:0000256" key="2">
    <source>
        <dbReference type="ARBA" id="ARBA00004865"/>
    </source>
</evidence>
<evidence type="ECO:0000313" key="20">
    <source>
        <dbReference type="Proteomes" id="UP000095728"/>
    </source>
</evidence>
<dbReference type="GO" id="GO:0004610">
    <property type="term" value="F:phosphoacetylglucosamine mutase activity"/>
    <property type="evidence" value="ECO:0007669"/>
    <property type="project" value="UniProtKB-UniRule"/>
</dbReference>
<dbReference type="GO" id="GO:0000287">
    <property type="term" value="F:magnesium ion binding"/>
    <property type="evidence" value="ECO:0007669"/>
    <property type="project" value="InterPro"/>
</dbReference>
<keyword evidence="8 11" id="KW-0413">Isomerase</keyword>
<evidence type="ECO:0000259" key="15">
    <source>
        <dbReference type="Pfam" id="PF00408"/>
    </source>
</evidence>
<reference evidence="20" key="1">
    <citation type="journal article" date="2016" name="Genome Announc.">
        <title>Genome sequences of three species of Hanseniaspora isolated from spontaneous wine fermentations.</title>
        <authorList>
            <person name="Sternes P.R."/>
            <person name="Lee D."/>
            <person name="Kutyna D.R."/>
            <person name="Borneman A.R."/>
        </authorList>
    </citation>
    <scope>NUCLEOTIDE SEQUENCE [LARGE SCALE GENOMIC DNA]</scope>
    <source>
        <strain evidence="20">AWRI3579</strain>
    </source>
</reference>
<protein>
    <recommendedName>
        <fullName evidence="4 11">Phosphoacetylglucosamine mutase</fullName>
        <shortName evidence="11">PAGM</shortName>
        <ecNumber evidence="4 11">5.4.2.3</ecNumber>
    </recommendedName>
    <alternativeName>
        <fullName evidence="10 11">Acetylglucosamine phosphomutase</fullName>
    </alternativeName>
    <alternativeName>
        <fullName evidence="9 11">N-acetylglucosamine-phosphate mutase</fullName>
    </alternativeName>
</protein>
<evidence type="ECO:0000256" key="12">
    <source>
        <dbReference type="PIRSR" id="PIRSR016408-1"/>
    </source>
</evidence>
<evidence type="ECO:0000256" key="6">
    <source>
        <dbReference type="ARBA" id="ARBA00022723"/>
    </source>
</evidence>
<organism evidence="19 20">
    <name type="scientific">Hanseniaspora osmophila</name>
    <dbReference type="NCBI Taxonomy" id="56408"/>
    <lineage>
        <taxon>Eukaryota</taxon>
        <taxon>Fungi</taxon>
        <taxon>Dikarya</taxon>
        <taxon>Ascomycota</taxon>
        <taxon>Saccharomycotina</taxon>
        <taxon>Saccharomycetes</taxon>
        <taxon>Saccharomycodales</taxon>
        <taxon>Saccharomycodaceae</taxon>
        <taxon>Hanseniaspora</taxon>
    </lineage>
</organism>
<dbReference type="PANTHER" id="PTHR45955:SF1">
    <property type="entry name" value="PHOSPHOACETYLGLUCOSAMINE MUTASE"/>
    <property type="match status" value="1"/>
</dbReference>
<feature type="binding site" evidence="14">
    <location>
        <position position="320"/>
    </location>
    <ligand>
        <name>Mg(2+)</name>
        <dbReference type="ChEBI" id="CHEBI:18420"/>
    </ligand>
</feature>
<evidence type="ECO:0000259" key="18">
    <source>
        <dbReference type="Pfam" id="PF21405"/>
    </source>
</evidence>
<evidence type="ECO:0000256" key="3">
    <source>
        <dbReference type="ARBA" id="ARBA00010231"/>
    </source>
</evidence>
<evidence type="ECO:0000313" key="19">
    <source>
        <dbReference type="EMBL" id="OEJ85533.1"/>
    </source>
</evidence>
<feature type="active site" description="Phosphoserine intermediate" evidence="12">
    <location>
        <position position="69"/>
    </location>
</feature>
<comment type="similarity">
    <text evidence="3 11">Belongs to the phosphohexose mutase family.</text>
</comment>
<feature type="domain" description="Alpha-D-phosphohexomutase alpha/beta/alpha" evidence="16">
    <location>
        <begin position="130"/>
        <end position="190"/>
    </location>
</feature>